<reference evidence="2" key="2">
    <citation type="submission" date="2023-06" db="EMBL/GenBank/DDBJ databases">
        <authorList>
            <person name="Swenson N.G."/>
            <person name="Wegrzyn J.L."/>
            <person name="Mcevoy S.L."/>
        </authorList>
    </citation>
    <scope>NUCLEOTIDE SEQUENCE</scope>
    <source>
        <strain evidence="2">NS2018</strain>
        <tissue evidence="2">Leaf</tissue>
    </source>
</reference>
<feature type="region of interest" description="Disordered" evidence="1">
    <location>
        <begin position="1"/>
        <end position="36"/>
    </location>
</feature>
<reference evidence="2" key="1">
    <citation type="journal article" date="2022" name="Plant J.">
        <title>Strategies of tolerance reflected in two North American maple genomes.</title>
        <authorList>
            <person name="McEvoy S.L."/>
            <person name="Sezen U.U."/>
            <person name="Trouern-Trend A."/>
            <person name="McMahon S.M."/>
            <person name="Schaberg P.G."/>
            <person name="Yang J."/>
            <person name="Wegrzyn J.L."/>
            <person name="Swenson N.G."/>
        </authorList>
    </citation>
    <scope>NUCLEOTIDE SEQUENCE</scope>
    <source>
        <strain evidence="2">NS2018</strain>
    </source>
</reference>
<evidence type="ECO:0000313" key="3">
    <source>
        <dbReference type="Proteomes" id="UP001168877"/>
    </source>
</evidence>
<dbReference type="Proteomes" id="UP001168877">
    <property type="component" value="Unassembled WGS sequence"/>
</dbReference>
<feature type="compositionally biased region" description="Low complexity" evidence="1">
    <location>
        <begin position="21"/>
        <end position="36"/>
    </location>
</feature>
<accession>A0AA39RCU0</accession>
<feature type="compositionally biased region" description="Basic and acidic residues" evidence="1">
    <location>
        <begin position="112"/>
        <end position="121"/>
    </location>
</feature>
<feature type="region of interest" description="Disordered" evidence="1">
    <location>
        <begin position="112"/>
        <end position="191"/>
    </location>
</feature>
<dbReference type="AlphaFoldDB" id="A0AA39RCU0"/>
<evidence type="ECO:0000313" key="2">
    <source>
        <dbReference type="EMBL" id="KAK0571169.1"/>
    </source>
</evidence>
<evidence type="ECO:0000256" key="1">
    <source>
        <dbReference type="SAM" id="MobiDB-lite"/>
    </source>
</evidence>
<organism evidence="2 3">
    <name type="scientific">Acer saccharum</name>
    <name type="common">Sugar maple</name>
    <dbReference type="NCBI Taxonomy" id="4024"/>
    <lineage>
        <taxon>Eukaryota</taxon>
        <taxon>Viridiplantae</taxon>
        <taxon>Streptophyta</taxon>
        <taxon>Embryophyta</taxon>
        <taxon>Tracheophyta</taxon>
        <taxon>Spermatophyta</taxon>
        <taxon>Magnoliopsida</taxon>
        <taxon>eudicotyledons</taxon>
        <taxon>Gunneridae</taxon>
        <taxon>Pentapetalae</taxon>
        <taxon>rosids</taxon>
        <taxon>malvids</taxon>
        <taxon>Sapindales</taxon>
        <taxon>Sapindaceae</taxon>
        <taxon>Hippocastanoideae</taxon>
        <taxon>Acereae</taxon>
        <taxon>Acer</taxon>
    </lineage>
</organism>
<comment type="caution">
    <text evidence="2">The sequence shown here is derived from an EMBL/GenBank/DDBJ whole genome shotgun (WGS) entry which is preliminary data.</text>
</comment>
<feature type="compositionally biased region" description="Basic and acidic residues" evidence="1">
    <location>
        <begin position="131"/>
        <end position="144"/>
    </location>
</feature>
<keyword evidence="3" id="KW-1185">Reference proteome</keyword>
<proteinExistence type="predicted"/>
<protein>
    <submittedName>
        <fullName evidence="2">Uncharacterized protein</fullName>
    </submittedName>
</protein>
<name>A0AA39RCU0_ACESA</name>
<sequence length="321" mass="34973">MATATTDVQRRRRRHGDGDTGRAAMTATRTGGFPRNPPIRVAAVAARPSLPLPSPSSLHVAIAVVFWWAGLGGLLSWMSEFDELDEVSRLDWPGCNTQHVLSVAPGVGKDYCKEGTTDRNGDSQAAEEQNLDARNKVNEGERESYGPWMQVSYGRGNRSHLGYNATGRKSGNQGKSGRQGNSERQGNGTDMVGINRNAIHEENKKGADSSKILMAETTPKKSGKPNHSVVVGSRFAILNDSMDEEFTLENKQDKVSSSKVLTEISNRNPPSKSQLNPIANKYLVDSPAVKCSFSKPFKENGREVWTKKTRKGGQEECSAPS</sequence>
<gene>
    <name evidence="2" type="ORF">LWI29_012057</name>
</gene>
<feature type="compositionally biased region" description="Polar residues" evidence="1">
    <location>
        <begin position="167"/>
        <end position="188"/>
    </location>
</feature>
<dbReference type="EMBL" id="JAUESC010000388">
    <property type="protein sequence ID" value="KAK0571169.1"/>
    <property type="molecule type" value="Genomic_DNA"/>
</dbReference>